<keyword evidence="1" id="KW-0472">Membrane</keyword>
<evidence type="ECO:0000256" key="1">
    <source>
        <dbReference type="SAM" id="Phobius"/>
    </source>
</evidence>
<accession>A0ABD4JJN4</accession>
<dbReference type="EMBL" id="JADBHS010000014">
    <property type="protein sequence ID" value="MBE2986938.1"/>
    <property type="molecule type" value="Genomic_DNA"/>
</dbReference>
<dbReference type="AlphaFoldDB" id="A0ABD4JJN4"/>
<comment type="caution">
    <text evidence="2">The sequence shown here is derived from an EMBL/GenBank/DDBJ whole genome shotgun (WGS) entry which is preliminary data.</text>
</comment>
<evidence type="ECO:0008006" key="4">
    <source>
        <dbReference type="Google" id="ProtNLM"/>
    </source>
</evidence>
<protein>
    <recommendedName>
        <fullName evidence="4">Periplasmic protein</fullName>
    </recommendedName>
</protein>
<dbReference type="RefSeq" id="WP_336613232.1">
    <property type="nucleotide sequence ID" value="NZ_JADBHS010000014.1"/>
</dbReference>
<name>A0ABD4JJN4_9BACT</name>
<feature type="transmembrane region" description="Helical" evidence="1">
    <location>
        <begin position="6"/>
        <end position="25"/>
    </location>
</feature>
<organism evidence="2 3">
    <name type="scientific">Campylobacter californiensis</name>
    <dbReference type="NCBI Taxonomy" id="1032243"/>
    <lineage>
        <taxon>Bacteria</taxon>
        <taxon>Pseudomonadati</taxon>
        <taxon>Campylobacterota</taxon>
        <taxon>Epsilonproteobacteria</taxon>
        <taxon>Campylobacterales</taxon>
        <taxon>Campylobacteraceae</taxon>
        <taxon>Campylobacter</taxon>
    </lineage>
</organism>
<keyword evidence="1" id="KW-0812">Transmembrane</keyword>
<sequence length="161" mass="18422">MGRNALFGVVIFLLLILGVCGFFLWRYANLNLAETPTQHFGQEDVSTQVQTQNNSGWMGELASIDKKDYALSANEIFIEYNKPKVQKSQITAYELIVDKNDIYSIFCLMQTLKNTFVDFTVIKDGVKSQIFLNTQDSKLLQNIILELKNYDIHSSVREVKL</sequence>
<reference evidence="2 3" key="1">
    <citation type="submission" date="2020-10" db="EMBL/GenBank/DDBJ databases">
        <title>Campylobacter californiensis sp. nov. isolated from cattle and feral swine in California.</title>
        <authorList>
            <person name="Miller W.G."/>
        </authorList>
    </citation>
    <scope>NUCLEOTIDE SEQUENCE [LARGE SCALE GENOMIC DNA]</scope>
    <source>
        <strain evidence="2 3">RM12919</strain>
    </source>
</reference>
<evidence type="ECO:0000313" key="2">
    <source>
        <dbReference type="EMBL" id="MBE2986938.1"/>
    </source>
</evidence>
<evidence type="ECO:0000313" key="3">
    <source>
        <dbReference type="Proteomes" id="UP001318760"/>
    </source>
</evidence>
<gene>
    <name evidence="2" type="ORF">CCAL12919_07370</name>
</gene>
<dbReference type="Proteomes" id="UP001318760">
    <property type="component" value="Unassembled WGS sequence"/>
</dbReference>
<proteinExistence type="predicted"/>
<keyword evidence="1" id="KW-1133">Transmembrane helix</keyword>